<dbReference type="WBParaSite" id="PSU_v2.g7715.t1">
    <property type="protein sequence ID" value="PSU_v2.g7715.t1"/>
    <property type="gene ID" value="PSU_v2.g7715"/>
</dbReference>
<name>A0A914Z734_9BILA</name>
<dbReference type="AlphaFoldDB" id="A0A914Z734"/>
<evidence type="ECO:0000256" key="1">
    <source>
        <dbReference type="SAM" id="MobiDB-lite"/>
    </source>
</evidence>
<proteinExistence type="predicted"/>
<evidence type="ECO:0000313" key="2">
    <source>
        <dbReference type="Proteomes" id="UP000887577"/>
    </source>
</evidence>
<evidence type="ECO:0000313" key="3">
    <source>
        <dbReference type="WBParaSite" id="PSU_v2.g7715.t1"/>
    </source>
</evidence>
<keyword evidence="2" id="KW-1185">Reference proteome</keyword>
<organism evidence="2 3">
    <name type="scientific">Panagrolaimus superbus</name>
    <dbReference type="NCBI Taxonomy" id="310955"/>
    <lineage>
        <taxon>Eukaryota</taxon>
        <taxon>Metazoa</taxon>
        <taxon>Ecdysozoa</taxon>
        <taxon>Nematoda</taxon>
        <taxon>Chromadorea</taxon>
        <taxon>Rhabditida</taxon>
        <taxon>Tylenchina</taxon>
        <taxon>Panagrolaimomorpha</taxon>
        <taxon>Panagrolaimoidea</taxon>
        <taxon>Panagrolaimidae</taxon>
        <taxon>Panagrolaimus</taxon>
    </lineage>
</organism>
<accession>A0A914Z734</accession>
<feature type="compositionally biased region" description="Low complexity" evidence="1">
    <location>
        <begin position="120"/>
        <end position="145"/>
    </location>
</feature>
<feature type="region of interest" description="Disordered" evidence="1">
    <location>
        <begin position="120"/>
        <end position="148"/>
    </location>
</feature>
<protein>
    <submittedName>
        <fullName evidence="3">Uncharacterized protein</fullName>
    </submittedName>
</protein>
<sequence length="174" mass="19179">MNRDCFYLYVPEWRNFAQAYNNVPGQQGYQQQGYGTTNIYGQPQTPTNILNQQATGGVFSVGNNQFTPQGQINHQQTRLGQYSQQSLQPYGPGNGVNTIGGGVGGGAPGMSGFNTNYNEMNRNNINNNDYNNNNNNNHNNQNNQNGESRWINLSNVSGKFSSSNTTTRALQNAK</sequence>
<reference evidence="3" key="1">
    <citation type="submission" date="2022-11" db="UniProtKB">
        <authorList>
            <consortium name="WormBaseParasite"/>
        </authorList>
    </citation>
    <scope>IDENTIFICATION</scope>
</reference>
<dbReference type="Proteomes" id="UP000887577">
    <property type="component" value="Unplaced"/>
</dbReference>